<evidence type="ECO:0000313" key="3">
    <source>
        <dbReference type="Proteomes" id="UP000325081"/>
    </source>
</evidence>
<dbReference type="EMBL" id="BKCP01004339">
    <property type="protein sequence ID" value="GER30311.1"/>
    <property type="molecule type" value="Genomic_DNA"/>
</dbReference>
<protein>
    <submittedName>
        <fullName evidence="2">HMG (High mobility group) box protein withARID/BRIGHT DNA-binding domain</fullName>
    </submittedName>
</protein>
<dbReference type="AlphaFoldDB" id="A0A5A7PC50"/>
<proteinExistence type="predicted"/>
<dbReference type="GO" id="GO:0003677">
    <property type="term" value="F:DNA binding"/>
    <property type="evidence" value="ECO:0007669"/>
    <property type="project" value="UniProtKB-KW"/>
</dbReference>
<evidence type="ECO:0000256" key="1">
    <source>
        <dbReference type="SAM" id="MobiDB-lite"/>
    </source>
</evidence>
<reference evidence="3" key="1">
    <citation type="journal article" date="2019" name="Curr. Biol.">
        <title>Genome Sequence of Striga asiatica Provides Insight into the Evolution of Plant Parasitism.</title>
        <authorList>
            <person name="Yoshida S."/>
            <person name="Kim S."/>
            <person name="Wafula E.K."/>
            <person name="Tanskanen J."/>
            <person name="Kim Y.M."/>
            <person name="Honaas L."/>
            <person name="Yang Z."/>
            <person name="Spallek T."/>
            <person name="Conn C.E."/>
            <person name="Ichihashi Y."/>
            <person name="Cheong K."/>
            <person name="Cui S."/>
            <person name="Der J.P."/>
            <person name="Gundlach H."/>
            <person name="Jiao Y."/>
            <person name="Hori C."/>
            <person name="Ishida J.K."/>
            <person name="Kasahara H."/>
            <person name="Kiba T."/>
            <person name="Kim M.S."/>
            <person name="Koo N."/>
            <person name="Laohavisit A."/>
            <person name="Lee Y.H."/>
            <person name="Lumba S."/>
            <person name="McCourt P."/>
            <person name="Mortimer J.C."/>
            <person name="Mutuku J.M."/>
            <person name="Nomura T."/>
            <person name="Sasaki-Sekimoto Y."/>
            <person name="Seto Y."/>
            <person name="Wang Y."/>
            <person name="Wakatake T."/>
            <person name="Sakakibara H."/>
            <person name="Demura T."/>
            <person name="Yamaguchi S."/>
            <person name="Yoneyama K."/>
            <person name="Manabe R.I."/>
            <person name="Nelson D.C."/>
            <person name="Schulman A.H."/>
            <person name="Timko M.P."/>
            <person name="dePamphilis C.W."/>
            <person name="Choi D."/>
            <person name="Shirasu K."/>
        </authorList>
    </citation>
    <scope>NUCLEOTIDE SEQUENCE [LARGE SCALE GENOMIC DNA]</scope>
    <source>
        <strain evidence="3">cv. UVA1</strain>
    </source>
</reference>
<feature type="region of interest" description="Disordered" evidence="1">
    <location>
        <begin position="183"/>
        <end position="210"/>
    </location>
</feature>
<comment type="caution">
    <text evidence="2">The sequence shown here is derived from an EMBL/GenBank/DDBJ whole genome shotgun (WGS) entry which is preliminary data.</text>
</comment>
<dbReference type="Proteomes" id="UP000325081">
    <property type="component" value="Unassembled WGS sequence"/>
</dbReference>
<dbReference type="OrthoDB" id="2017408at2759"/>
<keyword evidence="2" id="KW-0238">DNA-binding</keyword>
<keyword evidence="3" id="KW-1185">Reference proteome</keyword>
<gene>
    <name evidence="2" type="ORF">STAS_06252</name>
</gene>
<feature type="non-terminal residue" evidence="2">
    <location>
        <position position="210"/>
    </location>
</feature>
<name>A0A5A7PC50_STRAF</name>
<evidence type="ECO:0000313" key="2">
    <source>
        <dbReference type="EMBL" id="GER30311.1"/>
    </source>
</evidence>
<organism evidence="2 3">
    <name type="scientific">Striga asiatica</name>
    <name type="common">Asiatic witchweed</name>
    <name type="synonym">Buchnera asiatica</name>
    <dbReference type="NCBI Taxonomy" id="4170"/>
    <lineage>
        <taxon>Eukaryota</taxon>
        <taxon>Viridiplantae</taxon>
        <taxon>Streptophyta</taxon>
        <taxon>Embryophyta</taxon>
        <taxon>Tracheophyta</taxon>
        <taxon>Spermatophyta</taxon>
        <taxon>Magnoliopsida</taxon>
        <taxon>eudicotyledons</taxon>
        <taxon>Gunneridae</taxon>
        <taxon>Pentapetalae</taxon>
        <taxon>asterids</taxon>
        <taxon>lamiids</taxon>
        <taxon>Lamiales</taxon>
        <taxon>Orobanchaceae</taxon>
        <taxon>Buchnereae</taxon>
        <taxon>Striga</taxon>
    </lineage>
</organism>
<sequence>MLQATSNENPPWRSRKVLTRTTYIQQSHGFSGVGNFFGSSLTSSILNAEALTPSSTGTMISRAWTSTSKAGPLILPSGWWIIIRVLGIANRLPFVPPARIMEAVDADEPSAIVETSDRTRRKTSKMAIVELPDILVRILSIQQKHLADNGVGDEIINLVPQEHDSLLQQQPYDVSIAANGSERRLSRGGGDVGKEVSRRRRGEGLVAEGS</sequence>
<accession>A0A5A7PC50</accession>